<dbReference type="Pfam" id="PF08269">
    <property type="entry name" value="dCache_2"/>
    <property type="match status" value="1"/>
</dbReference>
<evidence type="ECO:0000256" key="7">
    <source>
        <dbReference type="SAM" id="Phobius"/>
    </source>
</evidence>
<dbReference type="PROSITE" id="PS50885">
    <property type="entry name" value="HAMP"/>
    <property type="match status" value="1"/>
</dbReference>
<accession>T2GEF5</accession>
<dbReference type="SUPFAM" id="SSF81606">
    <property type="entry name" value="PP2C-like"/>
    <property type="match status" value="1"/>
</dbReference>
<dbReference type="CDD" id="cd12912">
    <property type="entry name" value="PDC2_MCP_like"/>
    <property type="match status" value="1"/>
</dbReference>
<dbReference type="SMART" id="SM01049">
    <property type="entry name" value="Cache_2"/>
    <property type="match status" value="1"/>
</dbReference>
<dbReference type="InterPro" id="IPR003660">
    <property type="entry name" value="HAMP_dom"/>
</dbReference>
<feature type="domain" description="HAMP" evidence="8">
    <location>
        <begin position="351"/>
        <end position="415"/>
    </location>
</feature>
<dbReference type="Gene3D" id="3.60.40.10">
    <property type="entry name" value="PPM-type phosphatase domain"/>
    <property type="match status" value="1"/>
</dbReference>
<evidence type="ECO:0000313" key="10">
    <source>
        <dbReference type="EMBL" id="AGW14648.1"/>
    </source>
</evidence>
<dbReference type="InterPro" id="IPR052016">
    <property type="entry name" value="Bact_Sigma-Reg"/>
</dbReference>
<evidence type="ECO:0000313" key="11">
    <source>
        <dbReference type="Proteomes" id="UP000016587"/>
    </source>
</evidence>
<comment type="subcellular location">
    <subcellularLocation>
        <location evidence="1">Cell membrane</location>
        <topology evidence="1">Multi-pass membrane protein</topology>
    </subcellularLocation>
</comment>
<dbReference type="eggNOG" id="COG3850">
    <property type="taxonomic scope" value="Bacteria"/>
</dbReference>
<dbReference type="Proteomes" id="UP000016587">
    <property type="component" value="Chromosome"/>
</dbReference>
<dbReference type="SMART" id="SM00331">
    <property type="entry name" value="PP2C_SIG"/>
    <property type="match status" value="1"/>
</dbReference>
<evidence type="ECO:0000256" key="6">
    <source>
        <dbReference type="ARBA" id="ARBA00023136"/>
    </source>
</evidence>
<dbReference type="OrthoDB" id="9802500at2"/>
<evidence type="ECO:0000259" key="8">
    <source>
        <dbReference type="PROSITE" id="PS50885"/>
    </source>
</evidence>
<dbReference type="GO" id="GO:0005886">
    <property type="term" value="C:plasma membrane"/>
    <property type="evidence" value="ECO:0007669"/>
    <property type="project" value="UniProtKB-SubCell"/>
</dbReference>
<gene>
    <name evidence="10" type="ORF">DGI_2922</name>
</gene>
<dbReference type="PATRIC" id="fig|1121448.10.peg.2885"/>
<reference evidence="10 11" key="1">
    <citation type="journal article" date="2013" name="J. Bacteriol.">
        <title>Roles of HynAB and Ech, the only two hydrogenases found in the model sulfate reducer Desulfovibrio gigas.</title>
        <authorList>
            <person name="Morais-Silva F.O."/>
            <person name="Santos C.I."/>
            <person name="Rodrigues R."/>
            <person name="Pereira I.A."/>
            <person name="Rodrigues-Pousada C."/>
        </authorList>
    </citation>
    <scope>NUCLEOTIDE SEQUENCE [LARGE SCALE GENOMIC DNA]</scope>
    <source>
        <strain evidence="11">ATCC 19364 / DSM 1382 / NCIMB 9332 / VKM B-1759</strain>
    </source>
</reference>
<keyword evidence="3 7" id="KW-0812">Transmembrane</keyword>
<keyword evidence="6 7" id="KW-0472">Membrane</keyword>
<keyword evidence="4" id="KW-0378">Hydrolase</keyword>
<evidence type="ECO:0000256" key="4">
    <source>
        <dbReference type="ARBA" id="ARBA00022801"/>
    </source>
</evidence>
<reference evidence="11" key="2">
    <citation type="submission" date="2013-07" db="EMBL/GenBank/DDBJ databases">
        <authorList>
            <person name="Morais-Silva F.O."/>
            <person name="Rezende A.M."/>
            <person name="Pimentel C."/>
            <person name="Resende D.M."/>
            <person name="Santos C.I."/>
            <person name="Clemente C."/>
            <person name="de Oliveira L.M."/>
            <person name="da Silva S.M."/>
            <person name="Costa D.A."/>
            <person name="Varela-Raposo A."/>
            <person name="Horacio E.C.A."/>
            <person name="Matos M."/>
            <person name="Flores O."/>
            <person name="Ruiz J.C."/>
            <person name="Rodrigues-Pousada C."/>
        </authorList>
    </citation>
    <scope>NUCLEOTIDE SEQUENCE [LARGE SCALE GENOMIC DNA]</scope>
    <source>
        <strain evidence="11">ATCC 19364 / DSM 1382 / NCIMB 9332 / VKM B-1759</strain>
    </source>
</reference>
<evidence type="ECO:0000256" key="3">
    <source>
        <dbReference type="ARBA" id="ARBA00022692"/>
    </source>
</evidence>
<evidence type="ECO:0000259" key="9">
    <source>
        <dbReference type="PROSITE" id="PS51746"/>
    </source>
</evidence>
<dbReference type="RefSeq" id="WP_021761701.1">
    <property type="nucleotide sequence ID" value="NC_022444.1"/>
</dbReference>
<keyword evidence="5 7" id="KW-1133">Transmembrane helix</keyword>
<dbReference type="HOGENOM" id="CLU_020306_1_0_7"/>
<sequence>MFSSIGAKIFALVALILALVAGGVIVLVEQDVSEAMLAAEDRSMDNVLNLVELTIAGRYNGLVRDKVAATNAYKERLTTLTSVIVAGLRQFQKLETPDAQKAAMAWIAELHQGNDSYVVIIDAQDRILIHPDKTLEGQPQDALRDIKGRLLLRAMREETRRYGQAFATWRWPSRTGGEDSRRFGLFVPFDAWGWLICITVDVGLAEDAMERRLAETVETLREHMPRIRFAQSGFVFMFDGAGKIVVPPRNQTADFAAAVNLQTGRPLLEDLQAHARGDRHERVQFAVQQPDGPGPLMQADVSWFKALDWHIAVCAPLAEIHAPSRALIRQISLVVLGIFVVSVLLTRAIIRRVARPLRDLAGYAAALPEQDLTVPREGEFPLAALAAKKGFSRDEVAHLAAAFVSMEGSLRQRVQELMQLTASKERIESELGIAREIQLGLLPKIFPPFPNREELDLNALLVSAREVGGDLYDFALLDERRLFFSIGDVSGKGVPAALFMAIAKTLVKGAAERRSDPARMMAQVNAQLSQDNPNCMFVTLVIGILDLQTGEIQLANAGHNPPVIMDAQGVRYLPWQGSPVAGFMEDVVYTGFSVTLAPGDMLLLYTDGVTEAMNNALQLYGEDRLLTTLREAAPESAKAATDAVRDSVTHFADGAEQSDDITMLCLRWKGSTPHSS</sequence>
<dbReference type="KEGG" id="dgg:DGI_2922"/>
<dbReference type="PANTHER" id="PTHR43156">
    <property type="entry name" value="STAGE II SPORULATION PROTEIN E-RELATED"/>
    <property type="match status" value="1"/>
</dbReference>
<dbReference type="GO" id="GO:0007165">
    <property type="term" value="P:signal transduction"/>
    <property type="evidence" value="ECO:0007669"/>
    <property type="project" value="InterPro"/>
</dbReference>
<protein>
    <submittedName>
        <fullName evidence="10">Putative regulator</fullName>
    </submittedName>
</protein>
<dbReference type="SMART" id="SM00304">
    <property type="entry name" value="HAMP"/>
    <property type="match status" value="1"/>
</dbReference>
<dbReference type="InterPro" id="IPR004010">
    <property type="entry name" value="Double_Cache_2"/>
</dbReference>
<dbReference type="Gene3D" id="6.10.340.10">
    <property type="match status" value="1"/>
</dbReference>
<evidence type="ECO:0000256" key="5">
    <source>
        <dbReference type="ARBA" id="ARBA00022989"/>
    </source>
</evidence>
<keyword evidence="2" id="KW-1003">Cell membrane</keyword>
<dbReference type="eggNOG" id="COG2208">
    <property type="taxonomic scope" value="Bacteria"/>
</dbReference>
<dbReference type="Gene3D" id="3.30.450.20">
    <property type="entry name" value="PAS domain"/>
    <property type="match status" value="1"/>
</dbReference>
<dbReference type="Pfam" id="PF07228">
    <property type="entry name" value="SpoIIE"/>
    <property type="match status" value="1"/>
</dbReference>
<dbReference type="EMBL" id="CP006585">
    <property type="protein sequence ID" value="AGW14648.1"/>
    <property type="molecule type" value="Genomic_DNA"/>
</dbReference>
<dbReference type="PANTHER" id="PTHR43156:SF2">
    <property type="entry name" value="STAGE II SPORULATION PROTEIN E"/>
    <property type="match status" value="1"/>
</dbReference>
<evidence type="ECO:0000256" key="2">
    <source>
        <dbReference type="ARBA" id="ARBA00022475"/>
    </source>
</evidence>
<evidence type="ECO:0000256" key="1">
    <source>
        <dbReference type="ARBA" id="ARBA00004651"/>
    </source>
</evidence>
<dbReference type="GO" id="GO:0016791">
    <property type="term" value="F:phosphatase activity"/>
    <property type="evidence" value="ECO:0007669"/>
    <property type="project" value="TreeGrafter"/>
</dbReference>
<dbReference type="InterPro" id="IPR033480">
    <property type="entry name" value="sCache_2"/>
</dbReference>
<proteinExistence type="predicted"/>
<keyword evidence="11" id="KW-1185">Reference proteome</keyword>
<dbReference type="InterPro" id="IPR001932">
    <property type="entry name" value="PPM-type_phosphatase-like_dom"/>
</dbReference>
<organism evidence="10 11">
    <name type="scientific">Megalodesulfovibrio gigas (strain ATCC 19364 / DSM 1382 / NCIMB 9332 / VKM B-1759)</name>
    <name type="common">Desulfovibrio gigas</name>
    <dbReference type="NCBI Taxonomy" id="1121448"/>
    <lineage>
        <taxon>Bacteria</taxon>
        <taxon>Pseudomonadati</taxon>
        <taxon>Thermodesulfobacteriota</taxon>
        <taxon>Desulfovibrionia</taxon>
        <taxon>Desulfovibrionales</taxon>
        <taxon>Desulfovibrionaceae</taxon>
        <taxon>Megalodesulfovibrio</taxon>
    </lineage>
</organism>
<feature type="transmembrane region" description="Helical" evidence="7">
    <location>
        <begin position="331"/>
        <end position="350"/>
    </location>
</feature>
<dbReference type="AlphaFoldDB" id="T2GEF5"/>
<dbReference type="InterPro" id="IPR036457">
    <property type="entry name" value="PPM-type-like_dom_sf"/>
</dbReference>
<dbReference type="STRING" id="1121448.DGI_2922"/>
<dbReference type="PROSITE" id="PS51746">
    <property type="entry name" value="PPM_2"/>
    <property type="match status" value="1"/>
</dbReference>
<feature type="domain" description="PPM-type phosphatase" evidence="9">
    <location>
        <begin position="454"/>
        <end position="668"/>
    </location>
</feature>
<name>T2GEF5_MEGG1</name>